<feature type="region of interest" description="Disordered" evidence="1">
    <location>
        <begin position="56"/>
        <end position="93"/>
    </location>
</feature>
<keyword evidence="3" id="KW-1185">Reference proteome</keyword>
<dbReference type="Proteomes" id="UP001159363">
    <property type="component" value="Chromosome 6"/>
</dbReference>
<evidence type="ECO:0000313" key="2">
    <source>
        <dbReference type="EMBL" id="KAJ8878267.1"/>
    </source>
</evidence>
<proteinExistence type="predicted"/>
<protein>
    <recommendedName>
        <fullName evidence="4">Transposase</fullName>
    </recommendedName>
</protein>
<dbReference type="EMBL" id="JARBHB010000007">
    <property type="protein sequence ID" value="KAJ8878267.1"/>
    <property type="molecule type" value="Genomic_DNA"/>
</dbReference>
<evidence type="ECO:0008006" key="4">
    <source>
        <dbReference type="Google" id="ProtNLM"/>
    </source>
</evidence>
<sequence length="330" mass="38153">MTCCAVQNCRNYSKKTSSGVTCYRFPNDLVTRKNWIFACKKKKRFSKRIRQNKRLKNRTVKRKLVSDLTETRERKRHPENSKCEEENKNNGTRVATQELNEQTMCRPCPNIFTQKKNNRKADLKKNQRIWLDDDDIAATETLRSSSSSSSRKAYLYLRKNVGLPLPGLSTIRKWTRNLEYLPGIQKELLPVLKGRSVSMSSRERLAVLSFDDMRVDTRIIMGPHSPFQRPGYNIIKEVEDSGFKVVAIVSDMGGKILSLWKNLQISTNEVSCTNPVDVTLKIRVFADMPHLIKLLRNNFLEYGIRLPCGSKVSKWQLQKILHDKDISLNS</sequence>
<organism evidence="2 3">
    <name type="scientific">Dryococelus australis</name>
    <dbReference type="NCBI Taxonomy" id="614101"/>
    <lineage>
        <taxon>Eukaryota</taxon>
        <taxon>Metazoa</taxon>
        <taxon>Ecdysozoa</taxon>
        <taxon>Arthropoda</taxon>
        <taxon>Hexapoda</taxon>
        <taxon>Insecta</taxon>
        <taxon>Pterygota</taxon>
        <taxon>Neoptera</taxon>
        <taxon>Polyneoptera</taxon>
        <taxon>Phasmatodea</taxon>
        <taxon>Verophasmatodea</taxon>
        <taxon>Anareolatae</taxon>
        <taxon>Phasmatidae</taxon>
        <taxon>Eurycanthinae</taxon>
        <taxon>Dryococelus</taxon>
    </lineage>
</organism>
<gene>
    <name evidence="2" type="ORF">PR048_018844</name>
</gene>
<dbReference type="SUPFAM" id="SSF57716">
    <property type="entry name" value="Glucocorticoid receptor-like (DNA-binding domain)"/>
    <property type="match status" value="1"/>
</dbReference>
<accession>A0ABQ9H1U3</accession>
<reference evidence="2 3" key="1">
    <citation type="submission" date="2023-02" db="EMBL/GenBank/DDBJ databases">
        <title>LHISI_Scaffold_Assembly.</title>
        <authorList>
            <person name="Stuart O.P."/>
            <person name="Cleave R."/>
            <person name="Magrath M.J.L."/>
            <person name="Mikheyev A.S."/>
        </authorList>
    </citation>
    <scope>NUCLEOTIDE SEQUENCE [LARGE SCALE GENOMIC DNA]</scope>
    <source>
        <strain evidence="2">Daus_M_001</strain>
        <tissue evidence="2">Leg muscle</tissue>
    </source>
</reference>
<name>A0ABQ9H1U3_9NEOP</name>
<evidence type="ECO:0000256" key="1">
    <source>
        <dbReference type="SAM" id="MobiDB-lite"/>
    </source>
</evidence>
<feature type="compositionally biased region" description="Basic and acidic residues" evidence="1">
    <location>
        <begin position="69"/>
        <end position="88"/>
    </location>
</feature>
<evidence type="ECO:0000313" key="3">
    <source>
        <dbReference type="Proteomes" id="UP001159363"/>
    </source>
</evidence>
<comment type="caution">
    <text evidence="2">The sequence shown here is derived from an EMBL/GenBank/DDBJ whole genome shotgun (WGS) entry which is preliminary data.</text>
</comment>